<protein>
    <submittedName>
        <fullName evidence="1">Uncharacterized protein</fullName>
    </submittedName>
</protein>
<reference evidence="2" key="1">
    <citation type="submission" date="2023-05" db="EMBL/GenBank/DDBJ databases">
        <title>Sedimentitalea sp. nov. JM2-8.</title>
        <authorList>
            <person name="Huang J."/>
        </authorList>
    </citation>
    <scope>NUCLEOTIDE SEQUENCE [LARGE SCALE GENOMIC DNA]</scope>
    <source>
        <strain evidence="2">KHS03</strain>
    </source>
</reference>
<accession>A0ABU3V893</accession>
<name>A0ABU3V893_9RHOB</name>
<gene>
    <name evidence="1" type="ORF">QO231_00820</name>
</gene>
<dbReference type="Proteomes" id="UP001255416">
    <property type="component" value="Unassembled WGS sequence"/>
</dbReference>
<dbReference type="EMBL" id="JASMWN010000001">
    <property type="protein sequence ID" value="MDU9002387.1"/>
    <property type="molecule type" value="Genomic_DNA"/>
</dbReference>
<organism evidence="1 2">
    <name type="scientific">Sedimentitalea todarodis</name>
    <dbReference type="NCBI Taxonomy" id="1631240"/>
    <lineage>
        <taxon>Bacteria</taxon>
        <taxon>Pseudomonadati</taxon>
        <taxon>Pseudomonadota</taxon>
        <taxon>Alphaproteobacteria</taxon>
        <taxon>Rhodobacterales</taxon>
        <taxon>Paracoccaceae</taxon>
        <taxon>Sedimentitalea</taxon>
    </lineage>
</organism>
<evidence type="ECO:0000313" key="1">
    <source>
        <dbReference type="EMBL" id="MDU9002387.1"/>
    </source>
</evidence>
<comment type="caution">
    <text evidence="1">The sequence shown here is derived from an EMBL/GenBank/DDBJ whole genome shotgun (WGS) entry which is preliminary data.</text>
</comment>
<dbReference type="RefSeq" id="WP_316772121.1">
    <property type="nucleotide sequence ID" value="NZ_JASMWN010000001.1"/>
</dbReference>
<sequence>MPALLKPHLGVFLRPQMRALCDSAQVWSVSRSAADKARLRHEAATLAKGWNQSDARPVVLATKDLVGRMP</sequence>
<keyword evidence="2" id="KW-1185">Reference proteome</keyword>
<proteinExistence type="predicted"/>
<evidence type="ECO:0000313" key="2">
    <source>
        <dbReference type="Proteomes" id="UP001255416"/>
    </source>
</evidence>